<dbReference type="STRING" id="61424.A0A2T9YL89"/>
<keyword evidence="2" id="KW-0539">Nucleus</keyword>
<organism evidence="4 5">
    <name type="scientific">Furculomyces boomerangus</name>
    <dbReference type="NCBI Taxonomy" id="61424"/>
    <lineage>
        <taxon>Eukaryota</taxon>
        <taxon>Fungi</taxon>
        <taxon>Fungi incertae sedis</taxon>
        <taxon>Zoopagomycota</taxon>
        <taxon>Kickxellomycotina</taxon>
        <taxon>Harpellomycetes</taxon>
        <taxon>Harpellales</taxon>
        <taxon>Harpellaceae</taxon>
        <taxon>Furculomyces</taxon>
    </lineage>
</organism>
<feature type="DNA-binding region" description="HMG box" evidence="2">
    <location>
        <begin position="123"/>
        <end position="194"/>
    </location>
</feature>
<feature type="domain" description="HMG box" evidence="3">
    <location>
        <begin position="233"/>
        <end position="296"/>
    </location>
</feature>
<keyword evidence="5" id="KW-1185">Reference proteome</keyword>
<keyword evidence="1 2" id="KW-0238">DNA-binding</keyword>
<dbReference type="Proteomes" id="UP000245699">
    <property type="component" value="Unassembled WGS sequence"/>
</dbReference>
<dbReference type="AlphaFoldDB" id="A0A2T9YL89"/>
<dbReference type="EMBL" id="MBFT01000336">
    <property type="protein sequence ID" value="PVU93088.1"/>
    <property type="molecule type" value="Genomic_DNA"/>
</dbReference>
<dbReference type="Pfam" id="PF09011">
    <property type="entry name" value="HMG_box_2"/>
    <property type="match status" value="1"/>
</dbReference>
<evidence type="ECO:0000313" key="5">
    <source>
        <dbReference type="Proteomes" id="UP000245699"/>
    </source>
</evidence>
<feature type="domain" description="HMG box" evidence="3">
    <location>
        <begin position="123"/>
        <end position="194"/>
    </location>
</feature>
<sequence length="296" mass="33542">MISRTLRLALTTNGFKVPFLPKVFGAANHSAFIASSLRQHRTFSAAVPVLALKAKTIKAKPTKTKATKTKATKTVTRKPLKKKITKAVEQKKVRLQAKRTKILVAKKQEAKLNSSRAIVTPPSSHRVNGYTMFFSDFMTDLKSQNITLNIQECASRAKEAGAKWKTLSEAEKNSFEERARVLSEKKQKEHLDWWKNVDPAIIKLENKRRANLNSKLAESGKRKLKKLVNPLIPKKPATPFFLYINDMIKSGEKEESVSIIDFVSDLAKRWNLLSEFEKSKYVDLYKAKKAEIANSE</sequence>
<accession>A0A2T9YL89</accession>
<name>A0A2T9YL89_9FUNG</name>
<comment type="caution">
    <text evidence="4">The sequence shown here is derived from an EMBL/GenBank/DDBJ whole genome shotgun (WGS) entry which is preliminary data.</text>
</comment>
<dbReference type="InterPro" id="IPR009071">
    <property type="entry name" value="HMG_box_dom"/>
</dbReference>
<protein>
    <recommendedName>
        <fullName evidence="3">HMG box domain-containing protein</fullName>
    </recommendedName>
</protein>
<dbReference type="Gene3D" id="1.10.30.10">
    <property type="entry name" value="High mobility group box domain"/>
    <property type="match status" value="2"/>
</dbReference>
<evidence type="ECO:0000259" key="3">
    <source>
        <dbReference type="PROSITE" id="PS50118"/>
    </source>
</evidence>
<evidence type="ECO:0000313" key="4">
    <source>
        <dbReference type="EMBL" id="PVU93088.1"/>
    </source>
</evidence>
<evidence type="ECO:0000256" key="1">
    <source>
        <dbReference type="ARBA" id="ARBA00023125"/>
    </source>
</evidence>
<reference evidence="4 5" key="1">
    <citation type="journal article" date="2018" name="MBio">
        <title>Comparative Genomics Reveals the Core Gene Toolbox for the Fungus-Insect Symbiosis.</title>
        <authorList>
            <person name="Wang Y."/>
            <person name="Stata M."/>
            <person name="Wang W."/>
            <person name="Stajich J.E."/>
            <person name="White M.M."/>
            <person name="Moncalvo J.M."/>
        </authorList>
    </citation>
    <scope>NUCLEOTIDE SEQUENCE [LARGE SCALE GENOMIC DNA]</scope>
    <source>
        <strain evidence="4 5">AUS-77-4</strain>
    </source>
</reference>
<dbReference type="GO" id="GO:0005634">
    <property type="term" value="C:nucleus"/>
    <property type="evidence" value="ECO:0007669"/>
    <property type="project" value="UniProtKB-UniRule"/>
</dbReference>
<dbReference type="PROSITE" id="PS50118">
    <property type="entry name" value="HMG_BOX_2"/>
    <property type="match status" value="2"/>
</dbReference>
<dbReference type="InterPro" id="IPR050342">
    <property type="entry name" value="HMGB"/>
</dbReference>
<gene>
    <name evidence="4" type="ORF">BB559_003446</name>
</gene>
<dbReference type="InterPro" id="IPR036910">
    <property type="entry name" value="HMG_box_dom_sf"/>
</dbReference>
<evidence type="ECO:0000256" key="2">
    <source>
        <dbReference type="PROSITE-ProRule" id="PRU00267"/>
    </source>
</evidence>
<feature type="DNA-binding region" description="HMG box" evidence="2">
    <location>
        <begin position="233"/>
        <end position="296"/>
    </location>
</feature>
<dbReference type="SMART" id="SM00398">
    <property type="entry name" value="HMG"/>
    <property type="match status" value="2"/>
</dbReference>
<dbReference type="GO" id="GO:0003677">
    <property type="term" value="F:DNA binding"/>
    <property type="evidence" value="ECO:0007669"/>
    <property type="project" value="UniProtKB-UniRule"/>
</dbReference>
<dbReference type="OrthoDB" id="1919336at2759"/>
<dbReference type="SUPFAM" id="SSF47095">
    <property type="entry name" value="HMG-box"/>
    <property type="match status" value="2"/>
</dbReference>
<proteinExistence type="predicted"/>
<dbReference type="Pfam" id="PF00505">
    <property type="entry name" value="HMG_box"/>
    <property type="match status" value="1"/>
</dbReference>
<dbReference type="PANTHER" id="PTHR48112">
    <property type="entry name" value="HIGH MOBILITY GROUP PROTEIN DSP1"/>
    <property type="match status" value="1"/>
</dbReference>